<protein>
    <submittedName>
        <fullName evidence="2">Uncharacterized protein</fullName>
    </submittedName>
</protein>
<proteinExistence type="predicted"/>
<reference evidence="2 3" key="1">
    <citation type="submission" date="2019-09" db="EMBL/GenBank/DDBJ databases">
        <title>Genome sequence of Clostridium sp. EA1.</title>
        <authorList>
            <person name="Poehlein A."/>
            <person name="Bengelsdorf F.R."/>
            <person name="Daniel R."/>
        </authorList>
    </citation>
    <scope>NUCLEOTIDE SEQUENCE [LARGE SCALE GENOMIC DNA]</scope>
    <source>
        <strain evidence="2 3">EA1</strain>
    </source>
</reference>
<comment type="caution">
    <text evidence="2">The sequence shown here is derived from an EMBL/GenBank/DDBJ whole genome shotgun (WGS) entry which is preliminary data.</text>
</comment>
<evidence type="ECO:0000256" key="1">
    <source>
        <dbReference type="SAM" id="SignalP"/>
    </source>
</evidence>
<name>A0A6N8I0P1_9FIRM</name>
<dbReference type="Proteomes" id="UP000469440">
    <property type="component" value="Unassembled WGS sequence"/>
</dbReference>
<sequence length="64" mass="7041">MKRSKMFFSVFLTVAVLAIIQPVYAASPNRNSANPNMKSAVKVLSIDESEPMAISDIINQKKPC</sequence>
<evidence type="ECO:0000313" key="3">
    <source>
        <dbReference type="Proteomes" id="UP000469440"/>
    </source>
</evidence>
<feature type="signal peptide" evidence="1">
    <location>
        <begin position="1"/>
        <end position="25"/>
    </location>
</feature>
<organism evidence="2 3">
    <name type="scientific">Caproicibacter fermentans</name>
    <dbReference type="NCBI Taxonomy" id="2576756"/>
    <lineage>
        <taxon>Bacteria</taxon>
        <taxon>Bacillati</taxon>
        <taxon>Bacillota</taxon>
        <taxon>Clostridia</taxon>
        <taxon>Eubacteriales</taxon>
        <taxon>Acutalibacteraceae</taxon>
        <taxon>Caproicibacter</taxon>
    </lineage>
</organism>
<accession>A0A6N8I0P1</accession>
<keyword evidence="1" id="KW-0732">Signal</keyword>
<dbReference type="EMBL" id="VWXL01000069">
    <property type="protein sequence ID" value="MVB11694.1"/>
    <property type="molecule type" value="Genomic_DNA"/>
</dbReference>
<gene>
    <name evidence="2" type="ORF">CAFE_24170</name>
</gene>
<evidence type="ECO:0000313" key="2">
    <source>
        <dbReference type="EMBL" id="MVB11694.1"/>
    </source>
</evidence>
<dbReference type="RefSeq" id="WP_156990811.1">
    <property type="nucleotide sequence ID" value="NZ_VWXL01000069.1"/>
</dbReference>
<feature type="chain" id="PRO_5026898285" evidence="1">
    <location>
        <begin position="26"/>
        <end position="64"/>
    </location>
</feature>
<keyword evidence="3" id="KW-1185">Reference proteome</keyword>
<dbReference type="AlphaFoldDB" id="A0A6N8I0P1"/>